<dbReference type="Gene3D" id="3.40.50.80">
    <property type="entry name" value="Nucleotide-binding domain of ferredoxin-NADP reductase (FNR) module"/>
    <property type="match status" value="1"/>
</dbReference>
<evidence type="ECO:0000256" key="9">
    <source>
        <dbReference type="ARBA" id="ARBA00023192"/>
    </source>
</evidence>
<dbReference type="NCBIfam" id="TIGR01931">
    <property type="entry name" value="cysJ"/>
    <property type="match status" value="1"/>
</dbReference>
<protein>
    <recommendedName>
        <fullName evidence="11">Sulfite reductase [NADPH] flavoprotein alpha-component</fullName>
        <shortName evidence="11">SiR-FP</shortName>
        <ecNumber evidence="11">1.8.1.2</ecNumber>
    </recommendedName>
</protein>
<comment type="catalytic activity">
    <reaction evidence="10 11">
        <text>hydrogen sulfide + 3 NADP(+) + 3 H2O = sulfite + 3 NADPH + 4 H(+)</text>
        <dbReference type="Rhea" id="RHEA:13801"/>
        <dbReference type="ChEBI" id="CHEBI:15377"/>
        <dbReference type="ChEBI" id="CHEBI:15378"/>
        <dbReference type="ChEBI" id="CHEBI:17359"/>
        <dbReference type="ChEBI" id="CHEBI:29919"/>
        <dbReference type="ChEBI" id="CHEBI:57783"/>
        <dbReference type="ChEBI" id="CHEBI:58349"/>
        <dbReference type="EC" id="1.8.1.2"/>
    </reaction>
</comment>
<dbReference type="STRING" id="1035.BN961_03309"/>
<evidence type="ECO:0000256" key="8">
    <source>
        <dbReference type="ARBA" id="ARBA00023002"/>
    </source>
</evidence>
<evidence type="ECO:0000256" key="11">
    <source>
        <dbReference type="PIRNR" id="PIRNR000207"/>
    </source>
</evidence>
<dbReference type="InterPro" id="IPR010199">
    <property type="entry name" value="CysJ"/>
</dbReference>
<keyword evidence="5 11" id="KW-0274">FAD</keyword>
<dbReference type="InterPro" id="IPR008254">
    <property type="entry name" value="Flavodoxin/NO_synth"/>
</dbReference>
<dbReference type="Gene3D" id="1.20.990.10">
    <property type="entry name" value="NADPH-cytochrome p450 Reductase, Chain A, domain 3"/>
    <property type="match status" value="1"/>
</dbReference>
<dbReference type="AlphaFoldDB" id="A0A090MUC2"/>
<accession>A0A090MUC2</accession>
<evidence type="ECO:0000256" key="5">
    <source>
        <dbReference type="ARBA" id="ARBA00022827"/>
    </source>
</evidence>
<keyword evidence="7 11" id="KW-0249">Electron transport</keyword>
<dbReference type="InterPro" id="IPR001709">
    <property type="entry name" value="Flavoprot_Pyr_Nucl_cyt_Rdtase"/>
</dbReference>
<keyword evidence="6 11" id="KW-0521">NADP</keyword>
<gene>
    <name evidence="15" type="primary">cysJ_2</name>
    <name evidence="15" type="ORF">BN961_03309</name>
</gene>
<dbReference type="UniPathway" id="UPA00140">
    <property type="reaction ID" value="UER00207"/>
</dbReference>
<dbReference type="InterPro" id="IPR029039">
    <property type="entry name" value="Flavoprotein-like_sf"/>
</dbReference>
<feature type="binding site" evidence="12">
    <location>
        <begin position="427"/>
        <end position="429"/>
    </location>
    <ligand>
        <name>FAD</name>
        <dbReference type="ChEBI" id="CHEBI:57692"/>
    </ligand>
</feature>
<dbReference type="Pfam" id="PF00175">
    <property type="entry name" value="NAD_binding_1"/>
    <property type="match status" value="1"/>
</dbReference>
<dbReference type="GO" id="GO:0070814">
    <property type="term" value="P:hydrogen sulfide biosynthetic process"/>
    <property type="evidence" value="ECO:0007669"/>
    <property type="project" value="UniProtKB-UniPathway"/>
</dbReference>
<dbReference type="InterPro" id="IPR001094">
    <property type="entry name" value="Flavdoxin-like"/>
</dbReference>
<evidence type="ECO:0000256" key="7">
    <source>
        <dbReference type="ARBA" id="ARBA00022982"/>
    </source>
</evidence>
<dbReference type="PANTHER" id="PTHR19384">
    <property type="entry name" value="NITRIC OXIDE SYNTHASE-RELATED"/>
    <property type="match status" value="1"/>
</dbReference>
<feature type="domain" description="FAD-binding FR-type" evidence="14">
    <location>
        <begin position="254"/>
        <end position="471"/>
    </location>
</feature>
<dbReference type="EC" id="1.8.1.2" evidence="11"/>
<dbReference type="InterPro" id="IPR023173">
    <property type="entry name" value="NADPH_Cyt_P450_Rdtase_alpha"/>
</dbReference>
<sequence length="621" mass="66900">MGSRCIESKVAMTKVFPGPALSEDQWQQISSLATTLSPEQATWISGYFSGVSDSFRLRTSSATAVVEKVPPAATLAPAVASRTLTVLYASETGNSAALAKAFAQDAKAQGINASAASMADYKGRGLKDEQDLVVITSTHGEGDPPQAGVGFFEFLESRKAPKLPQLRFAVLALGDSTYEKYCEAGKRIDRRLEELGAQRIADRVDCDVDYEEPSAAWHAHVLHRLAPVAQASAATSVAASSAAAPAQAASFDKKNPFAASVIDNIVLTGRGSSKETRHIELSLADSGLNYQPGDALGIVPRNDPALVASLIEKLKLQADAPVTVKQQTLPLHEALGSAFEVTAATPRFLDHWASVTGSSELEQLRSPEEGAARTAFLHNHHVLDIVNRFPASGIEPATLLAGLRPLQPRLYSIASSLAAAPDEVHLTVSSVRYNLHDVPRAGVASGYLASLTDEDATLPVYIQPSAHFHLPANDVPIIMIGAGTGVAPYRAFMQQREAEAASGRSWLFFGERNFRSDFLYQVEWQALLKSGALSRMDVAFSRDGANKVYVQDRLREQGRDIYAWLEEGAQVYVCGDAAHMAPDVHAALANVVETYGGLSHEAANEYLTELQRDRRYLLDVY</sequence>
<feature type="binding site" evidence="12">
    <location>
        <begin position="541"/>
        <end position="542"/>
    </location>
    <ligand>
        <name>NADP(+)</name>
        <dbReference type="ChEBI" id="CHEBI:58349"/>
    </ligand>
</feature>
<dbReference type="InterPro" id="IPR003097">
    <property type="entry name" value="CysJ-like_FAD-binding"/>
</dbReference>
<dbReference type="PRINTS" id="PR00369">
    <property type="entry name" value="FLAVODOXIN"/>
</dbReference>
<dbReference type="PIRSF" id="PIRSF000207">
    <property type="entry name" value="SiR-FP_CysJ"/>
    <property type="match status" value="1"/>
</dbReference>
<dbReference type="GO" id="GO:0050660">
    <property type="term" value="F:flavin adenine dinucleotide binding"/>
    <property type="evidence" value="ECO:0007669"/>
    <property type="project" value="InterPro"/>
</dbReference>
<evidence type="ECO:0000313" key="15">
    <source>
        <dbReference type="EMBL" id="CEG09877.1"/>
    </source>
</evidence>
<dbReference type="PANTHER" id="PTHR19384:SF128">
    <property type="entry name" value="NADPH OXIDOREDUCTASE A"/>
    <property type="match status" value="1"/>
</dbReference>
<dbReference type="EMBL" id="CCAZ020000002">
    <property type="protein sequence ID" value="CEG09877.1"/>
    <property type="molecule type" value="Genomic_DNA"/>
</dbReference>
<keyword evidence="2 11" id="KW-0028">Amino-acid biosynthesis</keyword>
<dbReference type="GO" id="GO:0004783">
    <property type="term" value="F:sulfite reductase (NADPH) activity"/>
    <property type="evidence" value="ECO:0007669"/>
    <property type="project" value="UniProtKB-EC"/>
</dbReference>
<comment type="cofactor">
    <cofactor evidence="11 12">
        <name>FAD</name>
        <dbReference type="ChEBI" id="CHEBI:57692"/>
    </cofactor>
    <text evidence="11 12">Binds 1 FAD per subunit.</text>
</comment>
<dbReference type="InterPro" id="IPR017938">
    <property type="entry name" value="Riboflavin_synthase-like_b-brl"/>
</dbReference>
<dbReference type="FunFam" id="3.40.50.80:FF:000001">
    <property type="entry name" value="NADPH--cytochrome P450 reductase 1"/>
    <property type="match status" value="1"/>
</dbReference>
<keyword evidence="4 11" id="KW-0288">FMN</keyword>
<keyword evidence="1 11" id="KW-0813">Transport</keyword>
<evidence type="ECO:0000256" key="3">
    <source>
        <dbReference type="ARBA" id="ARBA00022630"/>
    </source>
</evidence>
<evidence type="ECO:0000256" key="2">
    <source>
        <dbReference type="ARBA" id="ARBA00022605"/>
    </source>
</evidence>
<dbReference type="SUPFAM" id="SSF52218">
    <property type="entry name" value="Flavoproteins"/>
    <property type="match status" value="1"/>
</dbReference>
<comment type="caution">
    <text evidence="15">The sequence shown here is derived from an EMBL/GenBank/DDBJ whole genome shotgun (WGS) entry which is preliminary data.</text>
</comment>
<evidence type="ECO:0000259" key="13">
    <source>
        <dbReference type="PROSITE" id="PS50902"/>
    </source>
</evidence>
<evidence type="ECO:0000256" key="1">
    <source>
        <dbReference type="ARBA" id="ARBA00022448"/>
    </source>
</evidence>
<feature type="binding site" evidence="12">
    <location>
        <position position="621"/>
    </location>
    <ligand>
        <name>FAD</name>
        <dbReference type="ChEBI" id="CHEBI:57692"/>
    </ligand>
</feature>
<organism evidence="15 16">
    <name type="scientific">Afipia felis</name>
    <name type="common">Cat scratch disease bacillus</name>
    <dbReference type="NCBI Taxonomy" id="1035"/>
    <lineage>
        <taxon>Bacteria</taxon>
        <taxon>Pseudomonadati</taxon>
        <taxon>Pseudomonadota</taxon>
        <taxon>Alphaproteobacteria</taxon>
        <taxon>Hyphomicrobiales</taxon>
        <taxon>Nitrobacteraceae</taxon>
        <taxon>Afipia</taxon>
    </lineage>
</organism>
<dbReference type="PROSITE" id="PS50902">
    <property type="entry name" value="FLAVODOXIN_LIKE"/>
    <property type="match status" value="1"/>
</dbReference>
<feature type="binding site" evidence="12">
    <location>
        <begin position="137"/>
        <end position="140"/>
    </location>
    <ligand>
        <name>FMN</name>
        <dbReference type="ChEBI" id="CHEBI:58210"/>
    </ligand>
</feature>
<dbReference type="Proteomes" id="UP000035762">
    <property type="component" value="Unassembled WGS sequence"/>
</dbReference>
<dbReference type="Pfam" id="PF00667">
    <property type="entry name" value="FAD_binding_1"/>
    <property type="match status" value="1"/>
</dbReference>
<comment type="function">
    <text evidence="11">Component of the sulfite reductase complex that catalyzes the 6-electron reduction of sulfite to sulfide. This is one of several activities required for the biosynthesis of L-cysteine from sulfate. The flavoprotein component catalyzes the electron flow from NADPH -&gt; FAD -&gt; FMN to the hemoprotein component.</text>
</comment>
<comment type="cofactor">
    <cofactor evidence="11 12">
        <name>FMN</name>
        <dbReference type="ChEBI" id="CHEBI:58210"/>
    </cofactor>
    <text evidence="11 12">Binds 1 FMN per subunit.</text>
</comment>
<evidence type="ECO:0000256" key="4">
    <source>
        <dbReference type="ARBA" id="ARBA00022643"/>
    </source>
</evidence>
<name>A0A090MUC2_AFIFE</name>
<dbReference type="Gene3D" id="3.40.50.360">
    <property type="match status" value="1"/>
</dbReference>
<dbReference type="PROSITE" id="PS51384">
    <property type="entry name" value="FAD_FR"/>
    <property type="match status" value="1"/>
</dbReference>
<feature type="binding site" evidence="12">
    <location>
        <begin position="409"/>
        <end position="412"/>
    </location>
    <ligand>
        <name>FAD</name>
        <dbReference type="ChEBI" id="CHEBI:57692"/>
    </ligand>
</feature>
<keyword evidence="3 11" id="KW-0285">Flavoprotein</keyword>
<keyword evidence="8 11" id="KW-0560">Oxidoreductase</keyword>
<dbReference type="CDD" id="cd06199">
    <property type="entry name" value="SiR"/>
    <property type="match status" value="1"/>
</dbReference>
<comment type="subunit">
    <text evidence="11">Alpha(8)-beta(8). The alpha component is a flavoprotein, the beta component is a hemoprotein.</text>
</comment>
<keyword evidence="16" id="KW-1185">Reference proteome</keyword>
<dbReference type="GO" id="GO:0010181">
    <property type="term" value="F:FMN binding"/>
    <property type="evidence" value="ECO:0007669"/>
    <property type="project" value="InterPro"/>
</dbReference>
<dbReference type="InterPro" id="IPR001433">
    <property type="entry name" value="OxRdtase_FAD/NAD-bd"/>
</dbReference>
<comment type="pathway">
    <text evidence="11">Sulfur metabolism; hydrogen sulfide biosynthesis; hydrogen sulfide from sulfite (NADPH route): step 1/1.</text>
</comment>
<keyword evidence="9 11" id="KW-0198">Cysteine biosynthesis</keyword>
<feature type="binding site" evidence="12">
    <location>
        <begin position="173"/>
        <end position="182"/>
    </location>
    <ligand>
        <name>FMN</name>
        <dbReference type="ChEBI" id="CHEBI:58210"/>
    </ligand>
</feature>
<evidence type="ECO:0000256" key="12">
    <source>
        <dbReference type="PIRSR" id="PIRSR000207-1"/>
    </source>
</evidence>
<evidence type="ECO:0000313" key="16">
    <source>
        <dbReference type="Proteomes" id="UP000035762"/>
    </source>
</evidence>
<feature type="binding site" evidence="12">
    <location>
        <begin position="442"/>
        <end position="445"/>
    </location>
    <ligand>
        <name>FAD</name>
        <dbReference type="ChEBI" id="CHEBI:57692"/>
    </ligand>
</feature>
<dbReference type="Gene3D" id="2.40.30.10">
    <property type="entry name" value="Translation factors"/>
    <property type="match status" value="1"/>
</dbReference>
<dbReference type="Pfam" id="PF00258">
    <property type="entry name" value="Flavodoxin_1"/>
    <property type="match status" value="1"/>
</dbReference>
<dbReference type="SUPFAM" id="SSF63380">
    <property type="entry name" value="Riboflavin synthase domain-like"/>
    <property type="match status" value="1"/>
</dbReference>
<dbReference type="InterPro" id="IPR017927">
    <property type="entry name" value="FAD-bd_FR_type"/>
</dbReference>
<feature type="binding site" evidence="12">
    <location>
        <position position="342"/>
    </location>
    <ligand>
        <name>FAD</name>
        <dbReference type="ChEBI" id="CHEBI:57692"/>
    </ligand>
</feature>
<feature type="binding site" evidence="12">
    <location>
        <position position="433"/>
    </location>
    <ligand>
        <name>FAD</name>
        <dbReference type="ChEBI" id="CHEBI:57692"/>
    </ligand>
</feature>
<dbReference type="PRINTS" id="PR00371">
    <property type="entry name" value="FPNCR"/>
</dbReference>
<dbReference type="SUPFAM" id="SSF52343">
    <property type="entry name" value="Ferredoxin reductase-like, C-terminal NADP-linked domain"/>
    <property type="match status" value="1"/>
</dbReference>
<proteinExistence type="predicted"/>
<feature type="domain" description="Flavodoxin-like" evidence="13">
    <location>
        <begin position="84"/>
        <end position="222"/>
    </location>
</feature>
<dbReference type="InterPro" id="IPR039261">
    <property type="entry name" value="FNR_nucleotide-bd"/>
</dbReference>
<evidence type="ECO:0000256" key="6">
    <source>
        <dbReference type="ARBA" id="ARBA00022857"/>
    </source>
</evidence>
<dbReference type="GO" id="GO:0019344">
    <property type="term" value="P:cysteine biosynthetic process"/>
    <property type="evidence" value="ECO:0007669"/>
    <property type="project" value="UniProtKB-KW"/>
</dbReference>
<evidence type="ECO:0000259" key="14">
    <source>
        <dbReference type="PROSITE" id="PS51384"/>
    </source>
</evidence>
<dbReference type="GO" id="GO:0005829">
    <property type="term" value="C:cytosol"/>
    <property type="evidence" value="ECO:0007669"/>
    <property type="project" value="TreeGrafter"/>
</dbReference>
<evidence type="ECO:0000256" key="10">
    <source>
        <dbReference type="ARBA" id="ARBA00052219"/>
    </source>
</evidence>
<feature type="binding site" evidence="12">
    <location>
        <begin position="547"/>
        <end position="551"/>
    </location>
    <ligand>
        <name>NADP(+)</name>
        <dbReference type="ChEBI" id="CHEBI:58349"/>
    </ligand>
</feature>
<feature type="binding site" evidence="12">
    <location>
        <position position="583"/>
    </location>
    <ligand>
        <name>NADP(+)</name>
        <dbReference type="ChEBI" id="CHEBI:58349"/>
    </ligand>
</feature>
<reference evidence="15 16" key="1">
    <citation type="journal article" date="2014" name="Genome Announc.">
        <title>Genome Sequence of Afipia felis Strain 76713, Isolated in Hospital Water Using an Amoeba Co-Culture Procedure.</title>
        <authorList>
            <person name="Benamar S."/>
            <person name="La Scola B."/>
            <person name="Croce O."/>
        </authorList>
    </citation>
    <scope>NUCLEOTIDE SEQUENCE [LARGE SCALE GENOMIC DNA]</scope>
    <source>
        <strain evidence="15 16">76713</strain>
    </source>
</reference>